<feature type="repeat" description="TPR" evidence="1">
    <location>
        <begin position="211"/>
        <end position="244"/>
    </location>
</feature>
<dbReference type="Proteomes" id="UP000269883">
    <property type="component" value="Chromosome"/>
</dbReference>
<dbReference type="Pfam" id="PF13181">
    <property type="entry name" value="TPR_8"/>
    <property type="match status" value="1"/>
</dbReference>
<dbReference type="KEGG" id="dfl:DFE_0111"/>
<feature type="region of interest" description="Disordered" evidence="2">
    <location>
        <begin position="86"/>
        <end position="132"/>
    </location>
</feature>
<evidence type="ECO:0000313" key="4">
    <source>
        <dbReference type="Proteomes" id="UP000269883"/>
    </source>
</evidence>
<feature type="repeat" description="TPR" evidence="1">
    <location>
        <begin position="176"/>
        <end position="209"/>
    </location>
</feature>
<organism evidence="3 4">
    <name type="scientific">Desulfovibrio ferrophilus</name>
    <dbReference type="NCBI Taxonomy" id="241368"/>
    <lineage>
        <taxon>Bacteria</taxon>
        <taxon>Pseudomonadati</taxon>
        <taxon>Thermodesulfobacteriota</taxon>
        <taxon>Desulfovibrionia</taxon>
        <taxon>Desulfovibrionales</taxon>
        <taxon>Desulfovibrionaceae</taxon>
        <taxon>Desulfovibrio</taxon>
    </lineage>
</organism>
<sequence>MPDQDDKTEREPIHGVFSTMETRKIGTGTTLRKTKVKQHWLVHELDDGLVEVQPINENLIATGKKRTISTDTLLDRFAPEPDFYITSEVPEPATGNGSVLDLDEPSAPEPKAPPVSSGGPQIEGFELSGTPEDVEKSARASFGLALTYLKRGNMTKAVDIFSQLAEAEAPFAPEHKHMFNEFGISLRKERLLDTALKHYLRALDLAPEGDENLHHNIARAYFEKKDIGNAVKFLEQSLKINPDLTESKLFLKYLRRKHESAFGPITL</sequence>
<dbReference type="PROSITE" id="PS50005">
    <property type="entry name" value="TPR"/>
    <property type="match status" value="2"/>
</dbReference>
<accession>A0A2Z6AUC9</accession>
<dbReference type="SMART" id="SM00028">
    <property type="entry name" value="TPR"/>
    <property type="match status" value="3"/>
</dbReference>
<dbReference type="InterPro" id="IPR019734">
    <property type="entry name" value="TPR_rpt"/>
</dbReference>
<gene>
    <name evidence="3" type="ORF">DFE_0111</name>
</gene>
<proteinExistence type="predicted"/>
<evidence type="ECO:0000256" key="2">
    <source>
        <dbReference type="SAM" id="MobiDB-lite"/>
    </source>
</evidence>
<reference evidence="3 4" key="1">
    <citation type="journal article" date="2018" name="Sci. Adv.">
        <title>Multi-heme cytochromes provide a pathway for survival in energy-limited environments.</title>
        <authorList>
            <person name="Deng X."/>
            <person name="Dohmae N."/>
            <person name="Nealson K.H."/>
            <person name="Hashimoto K."/>
            <person name="Okamoto A."/>
        </authorList>
    </citation>
    <scope>NUCLEOTIDE SEQUENCE [LARGE SCALE GENOMIC DNA]</scope>
    <source>
        <strain evidence="3 4">IS5</strain>
    </source>
</reference>
<dbReference type="OrthoDB" id="5469953at2"/>
<dbReference type="EMBL" id="AP017378">
    <property type="protein sequence ID" value="BBD06837.1"/>
    <property type="molecule type" value="Genomic_DNA"/>
</dbReference>
<dbReference type="AlphaFoldDB" id="A0A2Z6AUC9"/>
<evidence type="ECO:0000313" key="3">
    <source>
        <dbReference type="EMBL" id="BBD06837.1"/>
    </source>
</evidence>
<dbReference type="SUPFAM" id="SSF48452">
    <property type="entry name" value="TPR-like"/>
    <property type="match status" value="1"/>
</dbReference>
<keyword evidence="1" id="KW-0802">TPR repeat</keyword>
<dbReference type="Pfam" id="PF13432">
    <property type="entry name" value="TPR_16"/>
    <property type="match status" value="1"/>
</dbReference>
<dbReference type="Gene3D" id="1.25.40.10">
    <property type="entry name" value="Tetratricopeptide repeat domain"/>
    <property type="match status" value="1"/>
</dbReference>
<name>A0A2Z6AUC9_9BACT</name>
<dbReference type="RefSeq" id="WP_126375641.1">
    <property type="nucleotide sequence ID" value="NZ_AP017378.1"/>
</dbReference>
<dbReference type="InterPro" id="IPR011990">
    <property type="entry name" value="TPR-like_helical_dom_sf"/>
</dbReference>
<evidence type="ECO:0000256" key="1">
    <source>
        <dbReference type="PROSITE-ProRule" id="PRU00339"/>
    </source>
</evidence>
<keyword evidence="4" id="KW-1185">Reference proteome</keyword>
<protein>
    <submittedName>
        <fullName evidence="3">TPR repeat-containing protein</fullName>
    </submittedName>
</protein>